<gene>
    <name evidence="2" type="ORF">PENANT_c337G10231</name>
</gene>
<protein>
    <submittedName>
        <fullName evidence="2">Uncharacterized protein</fullName>
    </submittedName>
</protein>
<sequence>MVENSPIKSAIHEEGANFKLGTRPTKPSFGLRAPESPIKSPSIPRSAAGANNKHASKTIKLSAGLDVAGKAVGNRSHCCPTIISRTLRGSVSHGMLHPSQKHS</sequence>
<evidence type="ECO:0000313" key="3">
    <source>
        <dbReference type="Proteomes" id="UP000191672"/>
    </source>
</evidence>
<dbReference type="EMBL" id="MDYN01000337">
    <property type="protein sequence ID" value="OQD67151.1"/>
    <property type="molecule type" value="Genomic_DNA"/>
</dbReference>
<reference evidence="3" key="1">
    <citation type="journal article" date="2017" name="Nat. Microbiol.">
        <title>Global analysis of biosynthetic gene clusters reveals vast potential of secondary metabolite production in Penicillium species.</title>
        <authorList>
            <person name="Nielsen J.C."/>
            <person name="Grijseels S."/>
            <person name="Prigent S."/>
            <person name="Ji B."/>
            <person name="Dainat J."/>
            <person name="Nielsen K.F."/>
            <person name="Frisvad J.C."/>
            <person name="Workman M."/>
            <person name="Nielsen J."/>
        </authorList>
    </citation>
    <scope>NUCLEOTIDE SEQUENCE [LARGE SCALE GENOMIC DNA]</scope>
    <source>
        <strain evidence="3">IBT 31811</strain>
    </source>
</reference>
<evidence type="ECO:0000256" key="1">
    <source>
        <dbReference type="SAM" id="MobiDB-lite"/>
    </source>
</evidence>
<dbReference type="AlphaFoldDB" id="A0A1V6NR08"/>
<evidence type="ECO:0000313" key="2">
    <source>
        <dbReference type="EMBL" id="OQD67151.1"/>
    </source>
</evidence>
<accession>A0A1V6NR08</accession>
<feature type="region of interest" description="Disordered" evidence="1">
    <location>
        <begin position="1"/>
        <end position="55"/>
    </location>
</feature>
<proteinExistence type="predicted"/>
<name>A0A1V6NR08_9EURO</name>
<keyword evidence="3" id="KW-1185">Reference proteome</keyword>
<dbReference type="Proteomes" id="UP000191672">
    <property type="component" value="Unassembled WGS sequence"/>
</dbReference>
<comment type="caution">
    <text evidence="2">The sequence shown here is derived from an EMBL/GenBank/DDBJ whole genome shotgun (WGS) entry which is preliminary data.</text>
</comment>
<organism evidence="2 3">
    <name type="scientific">Penicillium antarcticum</name>
    <dbReference type="NCBI Taxonomy" id="416450"/>
    <lineage>
        <taxon>Eukaryota</taxon>
        <taxon>Fungi</taxon>
        <taxon>Dikarya</taxon>
        <taxon>Ascomycota</taxon>
        <taxon>Pezizomycotina</taxon>
        <taxon>Eurotiomycetes</taxon>
        <taxon>Eurotiomycetidae</taxon>
        <taxon>Eurotiales</taxon>
        <taxon>Aspergillaceae</taxon>
        <taxon>Penicillium</taxon>
    </lineage>
</organism>
<feature type="non-terminal residue" evidence="2">
    <location>
        <position position="103"/>
    </location>
</feature>